<dbReference type="EMBL" id="FUKM01000057">
    <property type="protein sequence ID" value="SJN14437.1"/>
    <property type="molecule type" value="Genomic_DNA"/>
</dbReference>
<name>A0A1R4I3K2_9GAMM</name>
<dbReference type="SUPFAM" id="SSF48498">
    <property type="entry name" value="Tetracyclin repressor-like, C-terminal domain"/>
    <property type="match status" value="1"/>
</dbReference>
<gene>
    <name evidence="1" type="ORF">CZ787_15140</name>
</gene>
<dbReference type="Gene3D" id="1.10.357.10">
    <property type="entry name" value="Tetracycline Repressor, domain 2"/>
    <property type="match status" value="1"/>
</dbReference>
<protein>
    <submittedName>
        <fullName evidence="1">Transcriptional regulator, TetR family</fullName>
    </submittedName>
</protein>
<reference evidence="1 2" key="1">
    <citation type="submission" date="2017-02" db="EMBL/GenBank/DDBJ databases">
        <authorList>
            <person name="Dridi B."/>
        </authorList>
    </citation>
    <scope>NUCLEOTIDE SEQUENCE [LARGE SCALE GENOMIC DNA]</scope>
    <source>
        <strain evidence="1 2">JB380</strain>
    </source>
</reference>
<organism evidence="1 2">
    <name type="scientific">Halomonas citrativorans</name>
    <dbReference type="NCBI Taxonomy" id="2742612"/>
    <lineage>
        <taxon>Bacteria</taxon>
        <taxon>Pseudomonadati</taxon>
        <taxon>Pseudomonadota</taxon>
        <taxon>Gammaproteobacteria</taxon>
        <taxon>Oceanospirillales</taxon>
        <taxon>Halomonadaceae</taxon>
        <taxon>Halomonas</taxon>
    </lineage>
</organism>
<dbReference type="AlphaFoldDB" id="A0A1R4I3K2"/>
<sequence length="109" mass="11784">MSSVDALFKALEDWVRVEGCRGCLFLRAYGETGGDVPEIAEAIAVHKARAWNKIQEIIALETNGRGDEQLAEQILILFEGATATAIYRGADAVATARHCAVRLVKQAPS</sequence>
<evidence type="ECO:0000313" key="2">
    <source>
        <dbReference type="Proteomes" id="UP000196331"/>
    </source>
</evidence>
<dbReference type="Proteomes" id="UP000196331">
    <property type="component" value="Unassembled WGS sequence"/>
</dbReference>
<evidence type="ECO:0000313" key="1">
    <source>
        <dbReference type="EMBL" id="SJN14437.1"/>
    </source>
</evidence>
<comment type="caution">
    <text evidence="1">The sequence shown here is derived from an EMBL/GenBank/DDBJ whole genome shotgun (WGS) entry which is preliminary data.</text>
</comment>
<dbReference type="InterPro" id="IPR036271">
    <property type="entry name" value="Tet_transcr_reg_TetR-rel_C_sf"/>
</dbReference>
<accession>A0A1R4I3K2</accession>
<proteinExistence type="predicted"/>